<feature type="domain" description="Hydantoinase B/oxoprolinase" evidence="1">
    <location>
        <begin position="4"/>
        <end position="380"/>
    </location>
</feature>
<evidence type="ECO:0000313" key="2">
    <source>
        <dbReference type="EMBL" id="QEC48092.1"/>
    </source>
</evidence>
<proteinExistence type="predicted"/>
<protein>
    <recommendedName>
        <fullName evidence="1">Hydantoinase B/oxoprolinase domain-containing protein</fullName>
    </recommendedName>
</protein>
<organism evidence="2 3">
    <name type="scientific">Baekduia soli</name>
    <dbReference type="NCBI Taxonomy" id="496014"/>
    <lineage>
        <taxon>Bacteria</taxon>
        <taxon>Bacillati</taxon>
        <taxon>Actinomycetota</taxon>
        <taxon>Thermoleophilia</taxon>
        <taxon>Solirubrobacterales</taxon>
        <taxon>Baekduiaceae</taxon>
        <taxon>Baekduia</taxon>
    </lineage>
</organism>
<evidence type="ECO:0000259" key="1">
    <source>
        <dbReference type="Pfam" id="PF02538"/>
    </source>
</evidence>
<dbReference type="AlphaFoldDB" id="A0A5B8U613"/>
<dbReference type="OrthoDB" id="102473at2"/>
<dbReference type="RefSeq" id="WP_146919272.1">
    <property type="nucleotide sequence ID" value="NZ_CP042430.1"/>
</dbReference>
<name>A0A5B8U613_9ACTN</name>
<reference evidence="2 3" key="1">
    <citation type="journal article" date="2018" name="J. Microbiol.">
        <title>Baekduia soli gen. nov., sp. nov., a novel bacterium isolated from the soil of Baekdu Mountain and proposal of a novel family name, Baekduiaceae fam. nov.</title>
        <authorList>
            <person name="An D.S."/>
            <person name="Siddiqi M.Z."/>
            <person name="Kim K.H."/>
            <person name="Yu H.S."/>
            <person name="Im W.T."/>
        </authorList>
    </citation>
    <scope>NUCLEOTIDE SEQUENCE [LARGE SCALE GENOMIC DNA]</scope>
    <source>
        <strain evidence="2 3">BR7-21</strain>
    </source>
</reference>
<dbReference type="Pfam" id="PF02538">
    <property type="entry name" value="Hydantoinase_B"/>
    <property type="match status" value="1"/>
</dbReference>
<evidence type="ECO:0000313" key="3">
    <source>
        <dbReference type="Proteomes" id="UP000321805"/>
    </source>
</evidence>
<dbReference type="Proteomes" id="UP000321805">
    <property type="component" value="Chromosome"/>
</dbReference>
<dbReference type="InterPro" id="IPR003692">
    <property type="entry name" value="Hydantoinase_B"/>
</dbReference>
<gene>
    <name evidence="2" type="ORF">FSW04_11275</name>
</gene>
<keyword evidence="3" id="KW-1185">Reference proteome</keyword>
<accession>A0A5B8U613</accession>
<sequence>MTLELRSQIAGVELARERVLDMVRRYGPLQVKGAMRKMIATTAGVVGDRLRSLPDGEWTDTRYVSGAVVGDLNPYKFSLTVRKTGDRLFYTNAGTDPSVGSFNITAGVLRACITNSLLTFLCYDQYLCAAGLLEQVDFEFERGTITAARHPAACSTSIGLVVALVQAQHLNMKMLSTNPTTAHQTFGASGAATLIYNHTFGLDQYGNPTANFPMDGIVGGLGAFPWRDGLEHGGTMSATMNPVGSVEAIEREIPMLFLYRREAVDSGGHGEWRGGACLVSAMVGHRSPEHYISSGGLAQSVTMGIGVLGGWPATGGTMWRAEDCAIRDWFADGRLPGTPAALREMAPEGGLAPPKVFDNRITERDVFEVLPNPGAGYGDPVLRRADLVADDLVQGKVTPEHARVIYGVVVDGDGAVDEAATAAERKALRARRLDRARPPREPREGALGSVTEHALATVVAGPGADGTPALGCAACARELAPREGNYRRGAAWLELAMTELGTHFTDPKEQIGHELIWRSYLCPGCGVALDGELCRPDDEPVWDVRLAPRAS</sequence>
<dbReference type="KEGG" id="bsol:FSW04_11275"/>
<dbReference type="GO" id="GO:0003824">
    <property type="term" value="F:catalytic activity"/>
    <property type="evidence" value="ECO:0007669"/>
    <property type="project" value="InterPro"/>
</dbReference>
<dbReference type="EMBL" id="CP042430">
    <property type="protein sequence ID" value="QEC48092.1"/>
    <property type="molecule type" value="Genomic_DNA"/>
</dbReference>